<gene>
    <name evidence="1" type="ORF">MKI79_00070</name>
</gene>
<organism evidence="1 2">
    <name type="scientific">Acinetobacter sedimenti</name>
    <dbReference type="NCBI Taxonomy" id="2919922"/>
    <lineage>
        <taxon>Bacteria</taxon>
        <taxon>Pseudomonadati</taxon>
        <taxon>Pseudomonadota</taxon>
        <taxon>Gammaproteobacteria</taxon>
        <taxon>Moraxellales</taxon>
        <taxon>Moraxellaceae</taxon>
        <taxon>Acinetobacter</taxon>
    </lineage>
</organism>
<keyword evidence="2" id="KW-1185">Reference proteome</keyword>
<dbReference type="AlphaFoldDB" id="A0A9X2B5A1"/>
<reference evidence="1" key="1">
    <citation type="submission" date="2022-02" db="EMBL/GenBank/DDBJ databases">
        <title>Acinetobacter A3.8 sp. nov., isolated from Sediment (Zhairuo Island).</title>
        <authorList>
            <person name="Zheng K."/>
        </authorList>
    </citation>
    <scope>NUCLEOTIDE SEQUENCE</scope>
    <source>
        <strain evidence="1">A3.8</strain>
    </source>
</reference>
<evidence type="ECO:0000313" key="1">
    <source>
        <dbReference type="EMBL" id="MCJ8145328.1"/>
    </source>
</evidence>
<dbReference type="Proteomes" id="UP001139701">
    <property type="component" value="Unassembled WGS sequence"/>
</dbReference>
<accession>A0A9X2B5A1</accession>
<protein>
    <submittedName>
        <fullName evidence="1">Uncharacterized protein</fullName>
    </submittedName>
</protein>
<proteinExistence type="predicted"/>
<comment type="caution">
    <text evidence="1">The sequence shown here is derived from an EMBL/GenBank/DDBJ whole genome shotgun (WGS) entry which is preliminary data.</text>
</comment>
<dbReference type="RefSeq" id="WP_241569833.1">
    <property type="nucleotide sequence ID" value="NZ_JAKUML010000001.1"/>
</dbReference>
<name>A0A9X2B5A1_9GAMM</name>
<evidence type="ECO:0000313" key="2">
    <source>
        <dbReference type="Proteomes" id="UP001139701"/>
    </source>
</evidence>
<dbReference type="EMBL" id="JAKUML010000001">
    <property type="protein sequence ID" value="MCJ8145328.1"/>
    <property type="molecule type" value="Genomic_DNA"/>
</dbReference>
<sequence length="185" mass="21092">MQIFPALNTLNDALRGKASKAVMTACIFAIALTQVGCKDTLEQLTGMTQEERPDEAYQAKLIEDLKAFDQIRTQQNSLFMQLDDQLDLASSKQTTNSKVRQELRDLAGTLDSQNQQFKQLHVHTPEVARLRNAVMQLNYSTMQIVALVDNPNAVNSRLNRYKSMQRNYLNRYNHLRTEVESKLAS</sequence>